<comment type="similarity">
    <text evidence="3">Belongs to the peptidase M1 family.</text>
</comment>
<evidence type="ECO:0000256" key="12">
    <source>
        <dbReference type="SAM" id="MobiDB-lite"/>
    </source>
</evidence>
<dbReference type="PANTHER" id="PTHR11533">
    <property type="entry name" value="PROTEASE M1 ZINC METALLOPROTEASE"/>
    <property type="match status" value="1"/>
</dbReference>
<dbReference type="GO" id="GO:0016285">
    <property type="term" value="F:alanyl aminopeptidase activity"/>
    <property type="evidence" value="ECO:0007669"/>
    <property type="project" value="UniProtKB-EC"/>
</dbReference>
<keyword evidence="9" id="KW-0378">Hydrolase</keyword>
<sequence>MRCFSGVAGRTIGVLAAIMINGVGMQFACAGKLDLSQRRILFGVGEEIRDRATAVRALSVAPTELVTTFVLERQALETGYGLRVVGLRPAEIEVNARRLDIEPLQRSDGWYYRVPEALLRVGVNEMVIRSSKATREGTLWDGTVMFSLDGSYEEIHFERAFAEGVPKVAPPADPVQPKFDVLFYDCSWTPSMTASVLNAASVTVRARSLDSSLTTCVLDFDSNGGALAVSSVDSGPSTPLLPFSVDTANNKLRITLPAPVPAGEEFQVRINYSGTPRPTGTFGAPYVRSTHGSPPVAVVYTFSEPYGARQWWPCKDLPDDKATSSIQRITVPSGQGWQVVSNGRLAAVVNNGATETWVWENRYPIATYLVSFCVSNYVYVSATYTSRDGTTTMPIRHAIYPENLSLEATGAAGTLQVMNFFADRFGEYPFLDEKYYTASHNSGAGMEHQTATSMPGGDVQDGMQRRNVHELAHQWFGDKITPLTFDHLWLNEGFATYCEALWDEYKWGRYQFWSRVNGWSVSTTQAVVGPNSDNFSGAAVYRKGAWVLHMLRHVVGEQKFWEIMRTWAQHPAVSYGSAVSQDFEDVAEAVSGMDLTAFFSQWLYRTDSSNPPAQPTYRFHGSSSKSGSDWLLALNTTQVGSGTPYVMPLDYEVVCQDHQTTTVRIQNSALSAVDTVNLGTSVPLEIDLDPDNWVLKYMGLSLNTVSLGRIPVNKPFAYRLHASFGTTPYTWSGGSGLPPGLTLASSGLITGTPTATGLYTFSVTVTDGASASRSATLTVEVTSDPLPEEVIVESRTSSGGLTPTPAYQETGTFGNTTSKSGAPGTVGSGARYSTQVGAKAAFRPAIPQAGLYDVYVTLDDRYSGPNNDANVGYVITNAGTPISGTVYLHPYTPGLRNKWLKIASGVPFQAGAAGTVGGVELTNVDGDGTGSNPQNRFCADAVKFVYVGPIPSEIGCWEHYEE</sequence>
<dbReference type="InterPro" id="IPR015919">
    <property type="entry name" value="Cadherin-like_sf"/>
</dbReference>
<dbReference type="SUPFAM" id="SSF55486">
    <property type="entry name" value="Metalloproteases ('zincins'), catalytic domain"/>
    <property type="match status" value="1"/>
</dbReference>
<dbReference type="InterPro" id="IPR001930">
    <property type="entry name" value="Peptidase_M1"/>
</dbReference>
<dbReference type="GO" id="GO:0005737">
    <property type="term" value="C:cytoplasm"/>
    <property type="evidence" value="ECO:0007669"/>
    <property type="project" value="TreeGrafter"/>
</dbReference>
<dbReference type="EC" id="3.4.11.2" evidence="4"/>
<dbReference type="PANTHER" id="PTHR11533:SF174">
    <property type="entry name" value="PUROMYCIN-SENSITIVE AMINOPEPTIDASE-RELATED"/>
    <property type="match status" value="1"/>
</dbReference>
<dbReference type="Gene3D" id="2.60.40.10">
    <property type="entry name" value="Immunoglobulins"/>
    <property type="match status" value="1"/>
</dbReference>
<dbReference type="Pfam" id="PF01433">
    <property type="entry name" value="Peptidase_M1"/>
    <property type="match status" value="1"/>
</dbReference>
<keyword evidence="8" id="KW-0479">Metal-binding</keyword>
<gene>
    <name evidence="14" type="ORF">BRCON_1925</name>
</gene>
<evidence type="ECO:0000256" key="7">
    <source>
        <dbReference type="ARBA" id="ARBA00022670"/>
    </source>
</evidence>
<dbReference type="CDD" id="cd09603">
    <property type="entry name" value="M1_APN_like"/>
    <property type="match status" value="1"/>
</dbReference>
<dbReference type="InterPro" id="IPR045357">
    <property type="entry name" value="Aminopeptidase_N-like_N"/>
</dbReference>
<evidence type="ECO:0000313" key="14">
    <source>
        <dbReference type="EMBL" id="AXA36702.1"/>
    </source>
</evidence>
<dbReference type="Proteomes" id="UP000262583">
    <property type="component" value="Chromosome"/>
</dbReference>
<evidence type="ECO:0000256" key="4">
    <source>
        <dbReference type="ARBA" id="ARBA00012564"/>
    </source>
</evidence>
<dbReference type="GO" id="GO:0005509">
    <property type="term" value="F:calcium ion binding"/>
    <property type="evidence" value="ECO:0007669"/>
    <property type="project" value="InterPro"/>
</dbReference>
<dbReference type="GO" id="GO:0005615">
    <property type="term" value="C:extracellular space"/>
    <property type="evidence" value="ECO:0007669"/>
    <property type="project" value="TreeGrafter"/>
</dbReference>
<dbReference type="GO" id="GO:0070006">
    <property type="term" value="F:metalloaminopeptidase activity"/>
    <property type="evidence" value="ECO:0007669"/>
    <property type="project" value="TreeGrafter"/>
</dbReference>
<keyword evidence="7" id="KW-0645">Protease</keyword>
<organism evidence="14 15">
    <name type="scientific">Sumerlaea chitinivorans</name>
    <dbReference type="NCBI Taxonomy" id="2250252"/>
    <lineage>
        <taxon>Bacteria</taxon>
        <taxon>Candidatus Sumerlaeota</taxon>
        <taxon>Candidatus Sumerlaeia</taxon>
        <taxon>Candidatus Sumerlaeales</taxon>
        <taxon>Candidatus Sumerlaeaceae</taxon>
        <taxon>Candidatus Sumerlaea</taxon>
    </lineage>
</organism>
<dbReference type="PRINTS" id="PR00756">
    <property type="entry name" value="ALADIPTASE"/>
</dbReference>
<dbReference type="PROSITE" id="PS50093">
    <property type="entry name" value="PKD"/>
    <property type="match status" value="1"/>
</dbReference>
<reference evidence="14 15" key="1">
    <citation type="submission" date="2018-05" db="EMBL/GenBank/DDBJ databases">
        <title>A metagenomic window into the 2 km-deep terrestrial subsurface aquifer revealed taxonomically and functionally diverse microbial community comprising novel uncultured bacterial lineages.</title>
        <authorList>
            <person name="Kadnikov V.V."/>
            <person name="Mardanov A.V."/>
            <person name="Beletsky A.V."/>
            <person name="Banks D."/>
            <person name="Pimenov N.V."/>
            <person name="Frank Y.A."/>
            <person name="Karnachuk O.V."/>
            <person name="Ravin N.V."/>
        </authorList>
    </citation>
    <scope>NUCLEOTIDE SEQUENCE [LARGE SCALE GENOMIC DNA]</scope>
    <source>
        <strain evidence="14">BY</strain>
    </source>
</reference>
<keyword evidence="11" id="KW-0482">Metalloprotease</keyword>
<dbReference type="InterPro" id="IPR000601">
    <property type="entry name" value="PKD_dom"/>
</dbReference>
<dbReference type="InterPro" id="IPR027268">
    <property type="entry name" value="Peptidase_M4/M1_CTD_sf"/>
</dbReference>
<keyword evidence="10" id="KW-0862">Zinc</keyword>
<dbReference type="KEGG" id="schv:BRCON_1925"/>
<evidence type="ECO:0000256" key="11">
    <source>
        <dbReference type="ARBA" id="ARBA00023049"/>
    </source>
</evidence>
<dbReference type="EMBL" id="CP030759">
    <property type="protein sequence ID" value="AXA36702.1"/>
    <property type="molecule type" value="Genomic_DNA"/>
</dbReference>
<keyword evidence="6" id="KW-0031">Aminopeptidase</keyword>
<protein>
    <recommendedName>
        <fullName evidence="5">Aminopeptidase N</fullName>
        <ecNumber evidence="4">3.4.11.2</ecNumber>
    </recommendedName>
</protein>
<dbReference type="AlphaFoldDB" id="A0A2Z4Y7S9"/>
<evidence type="ECO:0000313" key="15">
    <source>
        <dbReference type="Proteomes" id="UP000262583"/>
    </source>
</evidence>
<evidence type="ECO:0000256" key="9">
    <source>
        <dbReference type="ARBA" id="ARBA00022801"/>
    </source>
</evidence>
<dbReference type="SUPFAM" id="SSF49313">
    <property type="entry name" value="Cadherin-like"/>
    <property type="match status" value="1"/>
</dbReference>
<feature type="region of interest" description="Disordered" evidence="12">
    <location>
        <begin position="795"/>
        <end position="826"/>
    </location>
</feature>
<comment type="cofactor">
    <cofactor evidence="2">
        <name>Zn(2+)</name>
        <dbReference type="ChEBI" id="CHEBI:29105"/>
    </cofactor>
</comment>
<comment type="catalytic activity">
    <reaction evidence="1">
        <text>Release of an N-terminal amino acid, Xaa-|-Yaa- from a peptide, amide or arylamide. Xaa is preferably Ala, but may be most amino acids including Pro (slow action). When a terminal hydrophobic residue is followed by a prolyl residue, the two may be released as an intact Xaa-Pro dipeptide.</text>
        <dbReference type="EC" id="3.4.11.2"/>
    </reaction>
</comment>
<dbReference type="Gene3D" id="1.10.390.10">
    <property type="entry name" value="Neutral Protease Domain 2"/>
    <property type="match status" value="1"/>
</dbReference>
<dbReference type="GO" id="GO:0042277">
    <property type="term" value="F:peptide binding"/>
    <property type="evidence" value="ECO:0007669"/>
    <property type="project" value="TreeGrafter"/>
</dbReference>
<dbReference type="GO" id="GO:0016020">
    <property type="term" value="C:membrane"/>
    <property type="evidence" value="ECO:0007669"/>
    <property type="project" value="InterPro"/>
</dbReference>
<accession>A0A2Z4Y7S9</accession>
<feature type="domain" description="PKD" evidence="13">
    <location>
        <begin position="729"/>
        <end position="786"/>
    </location>
</feature>
<dbReference type="Gene3D" id="2.60.40.1730">
    <property type="entry name" value="tricorn interacting facor f3 domain"/>
    <property type="match status" value="1"/>
</dbReference>
<evidence type="ECO:0000259" key="13">
    <source>
        <dbReference type="PROSITE" id="PS50093"/>
    </source>
</evidence>
<evidence type="ECO:0000256" key="2">
    <source>
        <dbReference type="ARBA" id="ARBA00001947"/>
    </source>
</evidence>
<dbReference type="SUPFAM" id="SSF63737">
    <property type="entry name" value="Leukotriene A4 hydrolase N-terminal domain"/>
    <property type="match status" value="1"/>
</dbReference>
<dbReference type="InterPro" id="IPR013783">
    <property type="entry name" value="Ig-like_fold"/>
</dbReference>
<evidence type="ECO:0000256" key="1">
    <source>
        <dbReference type="ARBA" id="ARBA00000098"/>
    </source>
</evidence>
<dbReference type="GO" id="GO:0043171">
    <property type="term" value="P:peptide catabolic process"/>
    <property type="evidence" value="ECO:0007669"/>
    <property type="project" value="TreeGrafter"/>
</dbReference>
<dbReference type="InterPro" id="IPR042097">
    <property type="entry name" value="Aminopeptidase_N-like_N_sf"/>
</dbReference>
<feature type="compositionally biased region" description="Polar residues" evidence="12">
    <location>
        <begin position="795"/>
        <end position="820"/>
    </location>
</feature>
<evidence type="ECO:0000256" key="8">
    <source>
        <dbReference type="ARBA" id="ARBA00022723"/>
    </source>
</evidence>
<dbReference type="Pfam" id="PF05345">
    <property type="entry name" value="He_PIG"/>
    <property type="match status" value="1"/>
</dbReference>
<dbReference type="InterPro" id="IPR014782">
    <property type="entry name" value="Peptidase_M1_dom"/>
</dbReference>
<proteinExistence type="inferred from homology"/>
<evidence type="ECO:0000256" key="3">
    <source>
        <dbReference type="ARBA" id="ARBA00010136"/>
    </source>
</evidence>
<evidence type="ECO:0000256" key="6">
    <source>
        <dbReference type="ARBA" id="ARBA00022438"/>
    </source>
</evidence>
<dbReference type="GO" id="GO:0008270">
    <property type="term" value="F:zinc ion binding"/>
    <property type="evidence" value="ECO:0007669"/>
    <property type="project" value="InterPro"/>
</dbReference>
<name>A0A2Z4Y7S9_SUMC1</name>
<dbReference type="GO" id="GO:0006508">
    <property type="term" value="P:proteolysis"/>
    <property type="evidence" value="ECO:0007669"/>
    <property type="project" value="UniProtKB-KW"/>
</dbReference>
<dbReference type="InterPro" id="IPR050344">
    <property type="entry name" value="Peptidase_M1_aminopeptidases"/>
</dbReference>
<evidence type="ECO:0000256" key="10">
    <source>
        <dbReference type="ARBA" id="ARBA00022833"/>
    </source>
</evidence>
<dbReference type="Pfam" id="PF17900">
    <property type="entry name" value="Peptidase_M1_N"/>
    <property type="match status" value="1"/>
</dbReference>
<evidence type="ECO:0000256" key="5">
    <source>
        <dbReference type="ARBA" id="ARBA00015611"/>
    </source>
</evidence>